<evidence type="ECO:0000256" key="1">
    <source>
        <dbReference type="SAM" id="Phobius"/>
    </source>
</evidence>
<reference evidence="2" key="3">
    <citation type="submission" date="2015-02" db="UniProtKB">
        <authorList>
            <consortium name="EnsemblProtists"/>
        </authorList>
    </citation>
    <scope>IDENTIFICATION</scope>
    <source>
        <strain evidence="2">DAOM BR144</strain>
    </source>
</reference>
<accession>K3XBM5</accession>
<keyword evidence="1" id="KW-0812">Transmembrane</keyword>
<dbReference type="InParanoid" id="K3XBM5"/>
<reference evidence="3" key="1">
    <citation type="journal article" date="2010" name="Genome Biol.">
        <title>Genome sequence of the necrotrophic plant pathogen Pythium ultimum reveals original pathogenicity mechanisms and effector repertoire.</title>
        <authorList>
            <person name="Levesque C.A."/>
            <person name="Brouwer H."/>
            <person name="Cano L."/>
            <person name="Hamilton J.P."/>
            <person name="Holt C."/>
            <person name="Huitema E."/>
            <person name="Raffaele S."/>
            <person name="Robideau G.P."/>
            <person name="Thines M."/>
            <person name="Win J."/>
            <person name="Zerillo M.M."/>
            <person name="Beakes G.W."/>
            <person name="Boore J.L."/>
            <person name="Busam D."/>
            <person name="Dumas B."/>
            <person name="Ferriera S."/>
            <person name="Fuerstenberg S.I."/>
            <person name="Gachon C.M."/>
            <person name="Gaulin E."/>
            <person name="Govers F."/>
            <person name="Grenville-Briggs L."/>
            <person name="Horner N."/>
            <person name="Hostetler J."/>
            <person name="Jiang R.H."/>
            <person name="Johnson J."/>
            <person name="Krajaejun T."/>
            <person name="Lin H."/>
            <person name="Meijer H.J."/>
            <person name="Moore B."/>
            <person name="Morris P."/>
            <person name="Phuntmart V."/>
            <person name="Puiu D."/>
            <person name="Shetty J."/>
            <person name="Stajich J.E."/>
            <person name="Tripathy S."/>
            <person name="Wawra S."/>
            <person name="van West P."/>
            <person name="Whitty B.R."/>
            <person name="Coutinho P.M."/>
            <person name="Henrissat B."/>
            <person name="Martin F."/>
            <person name="Thomas P.D."/>
            <person name="Tyler B.M."/>
            <person name="De Vries R.P."/>
            <person name="Kamoun S."/>
            <person name="Yandell M."/>
            <person name="Tisserat N."/>
            <person name="Buell C.R."/>
        </authorList>
    </citation>
    <scope>NUCLEOTIDE SEQUENCE</scope>
    <source>
        <strain evidence="3">DAOM:BR144</strain>
    </source>
</reference>
<keyword evidence="3" id="KW-1185">Reference proteome</keyword>
<proteinExistence type="predicted"/>
<feature type="transmembrane region" description="Helical" evidence="1">
    <location>
        <begin position="21"/>
        <end position="39"/>
    </location>
</feature>
<evidence type="ECO:0000313" key="3">
    <source>
        <dbReference type="Proteomes" id="UP000019132"/>
    </source>
</evidence>
<dbReference type="EMBL" id="GL376618">
    <property type="status" value="NOT_ANNOTATED_CDS"/>
    <property type="molecule type" value="Genomic_DNA"/>
</dbReference>
<sequence length="80" mass="8837">MGKVLVECKESGRRMIAVDRYYTSISLALQLLLIKLYSVRTIMSDGVGYCKDVINKATKHAKGVEPGSFVMVRAVSVPLM</sequence>
<protein>
    <recommendedName>
        <fullName evidence="4">PiggyBac transposable element-derived protein domain-containing protein</fullName>
    </recommendedName>
</protein>
<reference evidence="3" key="2">
    <citation type="submission" date="2010-04" db="EMBL/GenBank/DDBJ databases">
        <authorList>
            <person name="Buell R."/>
            <person name="Hamilton J."/>
            <person name="Hostetler J."/>
        </authorList>
    </citation>
    <scope>NUCLEOTIDE SEQUENCE [LARGE SCALE GENOMIC DNA]</scope>
    <source>
        <strain evidence="3">DAOM:BR144</strain>
    </source>
</reference>
<evidence type="ECO:0000313" key="2">
    <source>
        <dbReference type="EnsemblProtists" id="PYU1_T014624"/>
    </source>
</evidence>
<dbReference type="Proteomes" id="UP000019132">
    <property type="component" value="Unassembled WGS sequence"/>
</dbReference>
<evidence type="ECO:0008006" key="4">
    <source>
        <dbReference type="Google" id="ProtNLM"/>
    </source>
</evidence>
<organism evidence="2 3">
    <name type="scientific">Globisporangium ultimum (strain ATCC 200006 / CBS 805.95 / DAOM BR144)</name>
    <name type="common">Pythium ultimum</name>
    <dbReference type="NCBI Taxonomy" id="431595"/>
    <lineage>
        <taxon>Eukaryota</taxon>
        <taxon>Sar</taxon>
        <taxon>Stramenopiles</taxon>
        <taxon>Oomycota</taxon>
        <taxon>Peronosporomycetes</taxon>
        <taxon>Pythiales</taxon>
        <taxon>Pythiaceae</taxon>
        <taxon>Globisporangium</taxon>
    </lineage>
</organism>
<name>K3XBM5_GLOUD</name>
<dbReference type="AlphaFoldDB" id="K3XBM5"/>
<dbReference type="EnsemblProtists" id="PYU1_T014624">
    <property type="protein sequence ID" value="PYU1_T014624"/>
    <property type="gene ID" value="PYU1_G014593"/>
</dbReference>
<dbReference type="VEuPathDB" id="FungiDB:PYU1_G014593"/>
<keyword evidence="1" id="KW-1133">Transmembrane helix</keyword>
<dbReference type="HOGENOM" id="CLU_2595107_0_0_1"/>
<keyword evidence="1" id="KW-0472">Membrane</keyword>